<sequence length="441" mass="48169">MASTSKAEDLGPEWQYIRPLGRGAHGTVYLYRHTDTLVQFAVKFLDRKSIGKRVSQEIMVQSALQHRNLTMFKEIILTPKKLAIVMEYSEGGDLHSYVTGQKNKLLRESVARYFFQQLIIGVDHMHKEGYAHRDIKLENLLLNGNPPVLKICDFGYTALNSNKAFSKVGTAAYMAPELLYTKVGSYDVAAIDVWSCGVVLHTMLTGIYPFCDAKDPNNERSSMAKIVEYSQGAASYVPPQNASKACQQLLSSMLVPTAQKRITIAGIQRSAWFQQLLPKDFKSPNIEQPTFSQQRREALCQILERAKTGLSSGAVSPTYGKSAKAPEPIVSKASASKCPAAVEAGVAPASLENSSTRARTPTAEGASDSLEESEYYKCTASVAGDAQQAPQHSSDETPANSQVAVAQREGRLLLPPQKNICSTTCNPCAEKVHTMPTAKVS</sequence>
<keyword evidence="1 7" id="KW-0723">Serine/threonine-protein kinase</keyword>
<evidence type="ECO:0000313" key="10">
    <source>
        <dbReference type="EMBL" id="KAK3280644.1"/>
    </source>
</evidence>
<dbReference type="GO" id="GO:0004674">
    <property type="term" value="F:protein serine/threonine kinase activity"/>
    <property type="evidence" value="ECO:0007669"/>
    <property type="project" value="UniProtKB-KW"/>
</dbReference>
<feature type="domain" description="Protein kinase" evidence="9">
    <location>
        <begin position="14"/>
        <end position="273"/>
    </location>
</feature>
<evidence type="ECO:0000256" key="5">
    <source>
        <dbReference type="ARBA" id="ARBA00022840"/>
    </source>
</evidence>
<name>A0AAE0GM57_9CHLO</name>
<dbReference type="GO" id="GO:0005524">
    <property type="term" value="F:ATP binding"/>
    <property type="evidence" value="ECO:0007669"/>
    <property type="project" value="UniProtKB-UniRule"/>
</dbReference>
<feature type="region of interest" description="Disordered" evidence="8">
    <location>
        <begin position="348"/>
        <end position="372"/>
    </location>
</feature>
<evidence type="ECO:0000256" key="7">
    <source>
        <dbReference type="RuleBase" id="RU000304"/>
    </source>
</evidence>
<dbReference type="PANTHER" id="PTHR43895">
    <property type="entry name" value="CALCIUM/CALMODULIN-DEPENDENT PROTEIN KINASE KINASE-RELATED"/>
    <property type="match status" value="1"/>
</dbReference>
<dbReference type="FunFam" id="1.10.510.10:FF:000571">
    <property type="entry name" value="Maternal embryonic leucine zipper kinase"/>
    <property type="match status" value="1"/>
</dbReference>
<dbReference type="PANTHER" id="PTHR43895:SF123">
    <property type="entry name" value="NON-SPECIFIC SERINE_THREONINE PROTEIN KINASE"/>
    <property type="match status" value="1"/>
</dbReference>
<dbReference type="Gene3D" id="1.10.510.10">
    <property type="entry name" value="Transferase(Phosphotransferase) domain 1"/>
    <property type="match status" value="1"/>
</dbReference>
<dbReference type="EMBL" id="LGRX02004315">
    <property type="protein sequence ID" value="KAK3280644.1"/>
    <property type="molecule type" value="Genomic_DNA"/>
</dbReference>
<evidence type="ECO:0000313" key="11">
    <source>
        <dbReference type="Proteomes" id="UP001190700"/>
    </source>
</evidence>
<dbReference type="SMART" id="SM00220">
    <property type="entry name" value="S_TKc"/>
    <property type="match status" value="1"/>
</dbReference>
<feature type="compositionally biased region" description="Polar residues" evidence="8">
    <location>
        <begin position="388"/>
        <end position="404"/>
    </location>
</feature>
<feature type="binding site" evidence="6">
    <location>
        <position position="52"/>
    </location>
    <ligand>
        <name>ATP</name>
        <dbReference type="ChEBI" id="CHEBI:30616"/>
    </ligand>
</feature>
<proteinExistence type="inferred from homology"/>
<feature type="region of interest" description="Disordered" evidence="8">
    <location>
        <begin position="384"/>
        <end position="405"/>
    </location>
</feature>
<dbReference type="Pfam" id="PF00069">
    <property type="entry name" value="Pkinase"/>
    <property type="match status" value="1"/>
</dbReference>
<evidence type="ECO:0000256" key="2">
    <source>
        <dbReference type="ARBA" id="ARBA00022679"/>
    </source>
</evidence>
<dbReference type="PROSITE" id="PS00108">
    <property type="entry name" value="PROTEIN_KINASE_ST"/>
    <property type="match status" value="1"/>
</dbReference>
<gene>
    <name evidence="10" type="ORF">CYMTET_11517</name>
</gene>
<dbReference type="AlphaFoldDB" id="A0AAE0GM57"/>
<reference evidence="10 11" key="1">
    <citation type="journal article" date="2015" name="Genome Biol. Evol.">
        <title>Comparative Genomics of a Bacterivorous Green Alga Reveals Evolutionary Causalities and Consequences of Phago-Mixotrophic Mode of Nutrition.</title>
        <authorList>
            <person name="Burns J.A."/>
            <person name="Paasch A."/>
            <person name="Narechania A."/>
            <person name="Kim E."/>
        </authorList>
    </citation>
    <scope>NUCLEOTIDE SEQUENCE [LARGE SCALE GENOMIC DNA]</scope>
    <source>
        <strain evidence="10 11">PLY_AMNH</strain>
    </source>
</reference>
<dbReference type="PROSITE" id="PS00107">
    <property type="entry name" value="PROTEIN_KINASE_ATP"/>
    <property type="match status" value="1"/>
</dbReference>
<keyword evidence="5 6" id="KW-0067">ATP-binding</keyword>
<dbReference type="GO" id="GO:0007165">
    <property type="term" value="P:signal transduction"/>
    <property type="evidence" value="ECO:0007669"/>
    <property type="project" value="TreeGrafter"/>
</dbReference>
<dbReference type="InterPro" id="IPR008271">
    <property type="entry name" value="Ser/Thr_kinase_AS"/>
</dbReference>
<accession>A0AAE0GM57</accession>
<dbReference type="InterPro" id="IPR000719">
    <property type="entry name" value="Prot_kinase_dom"/>
</dbReference>
<keyword evidence="4" id="KW-0418">Kinase</keyword>
<evidence type="ECO:0000256" key="8">
    <source>
        <dbReference type="SAM" id="MobiDB-lite"/>
    </source>
</evidence>
<evidence type="ECO:0000256" key="1">
    <source>
        <dbReference type="ARBA" id="ARBA00022527"/>
    </source>
</evidence>
<comment type="similarity">
    <text evidence="7">Belongs to the protein kinase superfamily.</text>
</comment>
<evidence type="ECO:0000256" key="3">
    <source>
        <dbReference type="ARBA" id="ARBA00022741"/>
    </source>
</evidence>
<evidence type="ECO:0000259" key="9">
    <source>
        <dbReference type="PROSITE" id="PS50011"/>
    </source>
</evidence>
<dbReference type="Proteomes" id="UP001190700">
    <property type="component" value="Unassembled WGS sequence"/>
</dbReference>
<dbReference type="SUPFAM" id="SSF56112">
    <property type="entry name" value="Protein kinase-like (PK-like)"/>
    <property type="match status" value="1"/>
</dbReference>
<keyword evidence="3 6" id="KW-0547">Nucleotide-binding</keyword>
<evidence type="ECO:0000256" key="4">
    <source>
        <dbReference type="ARBA" id="ARBA00022777"/>
    </source>
</evidence>
<protein>
    <recommendedName>
        <fullName evidence="9">Protein kinase domain-containing protein</fullName>
    </recommendedName>
</protein>
<organism evidence="10 11">
    <name type="scientific">Cymbomonas tetramitiformis</name>
    <dbReference type="NCBI Taxonomy" id="36881"/>
    <lineage>
        <taxon>Eukaryota</taxon>
        <taxon>Viridiplantae</taxon>
        <taxon>Chlorophyta</taxon>
        <taxon>Pyramimonadophyceae</taxon>
        <taxon>Pyramimonadales</taxon>
        <taxon>Pyramimonadaceae</taxon>
        <taxon>Cymbomonas</taxon>
    </lineage>
</organism>
<evidence type="ECO:0000256" key="6">
    <source>
        <dbReference type="PROSITE-ProRule" id="PRU10141"/>
    </source>
</evidence>
<dbReference type="PROSITE" id="PS50011">
    <property type="entry name" value="PROTEIN_KINASE_DOM"/>
    <property type="match status" value="1"/>
</dbReference>
<keyword evidence="11" id="KW-1185">Reference proteome</keyword>
<dbReference type="InterPro" id="IPR011009">
    <property type="entry name" value="Kinase-like_dom_sf"/>
</dbReference>
<keyword evidence="2" id="KW-0808">Transferase</keyword>
<dbReference type="InterPro" id="IPR017441">
    <property type="entry name" value="Protein_kinase_ATP_BS"/>
</dbReference>
<comment type="caution">
    <text evidence="10">The sequence shown here is derived from an EMBL/GenBank/DDBJ whole genome shotgun (WGS) entry which is preliminary data.</text>
</comment>